<evidence type="ECO:0000313" key="1">
    <source>
        <dbReference type="EMBL" id="TCS85883.1"/>
    </source>
</evidence>
<dbReference type="RefSeq" id="WP_132130001.1">
    <property type="nucleotide sequence ID" value="NZ_CP042432.1"/>
</dbReference>
<dbReference type="SUPFAM" id="SSF51445">
    <property type="entry name" value="(Trans)glycosidases"/>
    <property type="match status" value="1"/>
</dbReference>
<gene>
    <name evidence="1" type="ORF">EDD80_11081</name>
</gene>
<evidence type="ECO:0000313" key="2">
    <source>
        <dbReference type="Proteomes" id="UP000295807"/>
    </source>
</evidence>
<dbReference type="OrthoDB" id="9800974at2"/>
<accession>A0A4R3KNR8</accession>
<dbReference type="Gene3D" id="3.20.20.80">
    <property type="entry name" value="Glycosidases"/>
    <property type="match status" value="1"/>
</dbReference>
<comment type="caution">
    <text evidence="1">The sequence shown here is derived from an EMBL/GenBank/DDBJ whole genome shotgun (WGS) entry which is preliminary data.</text>
</comment>
<keyword evidence="2" id="KW-1185">Reference proteome</keyword>
<dbReference type="InterPro" id="IPR017853">
    <property type="entry name" value="GH"/>
</dbReference>
<sequence>MNQHISIFLVFVLFCSVNLQAQRFERLCAEVRTEKDVPRLFINGELYPPFAYMSYLGEEKFYAEMAGAGLHLYNIPAYLGDRGINSSSGIGPFRPAIWTGNGQYDLSSIKKDFEEILKADPMAKVIIRIHLDPPAWWEKEHPDEVCALPGGGSLRTSFFSRKWQRDAGKALKHCVKTLLNSPYAAHLAGIHVAGGFTEEWFYHFKDEFHDESEVRLASFRDWLRDKYGNKRALRQAWKDSKADFKTAAPANISGAEKEKHWRDAGDQKYFDTFDFHAETMAEHINFFTRIVKKASNGCLLTGAFYGYHYFVTDPRRGHGALAKVLENPYLDYLSSPNDYRRRAGEDWPPMAAIRSVQLHGKLWLAENDTRTSITTLLKDRAPEIDPPGDYYSSGVWHGPEDMQTSKALLLKNLGRMLAYGYGGWWFDMWGGWFSDPELLAVIRQGQEFFKHYPSAAVEEMEPEVAVVVDERLQFWDKSYGSLTRQILGNRYALGKTGAPYDLYLRSDLDKIPAGKYKVVWLMGIPDLSQGEQSIIERIHPVLFMHTDNSGTVVHAGQASQPRIFEEKLAWKAESLAELWDQAGVHRYGQAGDIIYAGRGWLVIHSVSGGKKTLRLPFAARVIDPVRNITLADNARIVPLNLEPGDTRMLRVKPE</sequence>
<name>A0A4R3KNR8_9SPHI</name>
<protein>
    <submittedName>
        <fullName evidence="1">Beta-galactosidase</fullName>
    </submittedName>
</protein>
<dbReference type="AlphaFoldDB" id="A0A4R3KNR8"/>
<dbReference type="Proteomes" id="UP000295807">
    <property type="component" value="Unassembled WGS sequence"/>
</dbReference>
<dbReference type="EMBL" id="SMAD01000010">
    <property type="protein sequence ID" value="TCS85883.1"/>
    <property type="molecule type" value="Genomic_DNA"/>
</dbReference>
<proteinExistence type="predicted"/>
<organism evidence="1 2">
    <name type="scientific">Anseongella ginsenosidimutans</name>
    <dbReference type="NCBI Taxonomy" id="496056"/>
    <lineage>
        <taxon>Bacteria</taxon>
        <taxon>Pseudomonadati</taxon>
        <taxon>Bacteroidota</taxon>
        <taxon>Sphingobacteriia</taxon>
        <taxon>Sphingobacteriales</taxon>
        <taxon>Sphingobacteriaceae</taxon>
        <taxon>Anseongella</taxon>
    </lineage>
</organism>
<reference evidence="1 2" key="1">
    <citation type="submission" date="2019-03" db="EMBL/GenBank/DDBJ databases">
        <title>Genomic Encyclopedia of Type Strains, Phase IV (KMG-IV): sequencing the most valuable type-strain genomes for metagenomic binning, comparative biology and taxonomic classification.</title>
        <authorList>
            <person name="Goeker M."/>
        </authorList>
    </citation>
    <scope>NUCLEOTIDE SEQUENCE [LARGE SCALE GENOMIC DNA]</scope>
    <source>
        <strain evidence="1 2">DSM 21100</strain>
    </source>
</reference>